<dbReference type="InterPro" id="IPR049712">
    <property type="entry name" value="Poly_export"/>
</dbReference>
<evidence type="ECO:0000256" key="1">
    <source>
        <dbReference type="ARBA" id="ARBA00004571"/>
    </source>
</evidence>
<evidence type="ECO:0000256" key="10">
    <source>
        <dbReference type="ARBA" id="ARBA00023114"/>
    </source>
</evidence>
<dbReference type="PANTHER" id="PTHR33619:SF3">
    <property type="entry name" value="POLYSACCHARIDE EXPORT PROTEIN GFCE-RELATED"/>
    <property type="match status" value="1"/>
</dbReference>
<dbReference type="GO" id="GO:0046930">
    <property type="term" value="C:pore complex"/>
    <property type="evidence" value="ECO:0007669"/>
    <property type="project" value="UniProtKB-KW"/>
</dbReference>
<keyword evidence="10" id="KW-0626">Porin</keyword>
<keyword evidence="9" id="KW-0406">Ion transport</keyword>
<keyword evidence="19" id="KW-1185">Reference proteome</keyword>
<dbReference type="InterPro" id="IPR054765">
    <property type="entry name" value="SLBB_dom"/>
</dbReference>
<evidence type="ECO:0000256" key="8">
    <source>
        <dbReference type="ARBA" id="ARBA00023047"/>
    </source>
</evidence>
<evidence type="ECO:0000256" key="5">
    <source>
        <dbReference type="ARBA" id="ARBA00022597"/>
    </source>
</evidence>
<evidence type="ECO:0000259" key="16">
    <source>
        <dbReference type="Pfam" id="PF02563"/>
    </source>
</evidence>
<dbReference type="Gene3D" id="3.10.560.10">
    <property type="entry name" value="Outer membrane lipoprotein wza domain like"/>
    <property type="match status" value="2"/>
</dbReference>
<evidence type="ECO:0000259" key="17">
    <source>
        <dbReference type="Pfam" id="PF22461"/>
    </source>
</evidence>
<evidence type="ECO:0000256" key="6">
    <source>
        <dbReference type="ARBA" id="ARBA00022692"/>
    </source>
</evidence>
<dbReference type="Proteomes" id="UP000199477">
    <property type="component" value="Unassembled WGS sequence"/>
</dbReference>
<keyword evidence="12" id="KW-0564">Palmitate</keyword>
<dbReference type="Pfam" id="PF02563">
    <property type="entry name" value="Poly_export"/>
    <property type="match status" value="1"/>
</dbReference>
<dbReference type="GO" id="GO:0015159">
    <property type="term" value="F:polysaccharide transmembrane transporter activity"/>
    <property type="evidence" value="ECO:0007669"/>
    <property type="project" value="InterPro"/>
</dbReference>
<dbReference type="Gene3D" id="3.30.1950.10">
    <property type="entry name" value="wza like domain"/>
    <property type="match status" value="1"/>
</dbReference>
<dbReference type="EMBL" id="FONH01000008">
    <property type="protein sequence ID" value="SFF13280.1"/>
    <property type="molecule type" value="Genomic_DNA"/>
</dbReference>
<feature type="signal peptide" evidence="15">
    <location>
        <begin position="1"/>
        <end position="22"/>
    </location>
</feature>
<evidence type="ECO:0000256" key="11">
    <source>
        <dbReference type="ARBA" id="ARBA00023136"/>
    </source>
</evidence>
<feature type="domain" description="SLBB" evidence="17">
    <location>
        <begin position="163"/>
        <end position="239"/>
    </location>
</feature>
<accession>A0A1I2G8H9</accession>
<dbReference type="Pfam" id="PF22461">
    <property type="entry name" value="SLBB_2"/>
    <property type="match status" value="2"/>
</dbReference>
<dbReference type="AlphaFoldDB" id="A0A1I2G8H9"/>
<dbReference type="GO" id="GO:0009279">
    <property type="term" value="C:cell outer membrane"/>
    <property type="evidence" value="ECO:0007669"/>
    <property type="project" value="UniProtKB-SubCell"/>
</dbReference>
<keyword evidence="8" id="KW-0625">Polysaccharide transport</keyword>
<evidence type="ECO:0000256" key="12">
    <source>
        <dbReference type="ARBA" id="ARBA00023139"/>
    </source>
</evidence>
<keyword evidence="3" id="KW-0813">Transport</keyword>
<dbReference type="InterPro" id="IPR003715">
    <property type="entry name" value="Poly_export_N"/>
</dbReference>
<feature type="domain" description="SLBB" evidence="17">
    <location>
        <begin position="246"/>
        <end position="332"/>
    </location>
</feature>
<keyword evidence="14" id="KW-0449">Lipoprotein</keyword>
<gene>
    <name evidence="18" type="ORF">SAMN02799615_02516</name>
</gene>
<dbReference type="STRING" id="500610.SAMN02799615_02516"/>
<dbReference type="GO" id="GO:0006811">
    <property type="term" value="P:monoatomic ion transport"/>
    <property type="evidence" value="ECO:0007669"/>
    <property type="project" value="UniProtKB-KW"/>
</dbReference>
<comment type="similarity">
    <text evidence="2">Belongs to the BexD/CtrA/VexA family.</text>
</comment>
<proteinExistence type="inferred from homology"/>
<feature type="chain" id="PRO_5011475579" evidence="15">
    <location>
        <begin position="23"/>
        <end position="366"/>
    </location>
</feature>
<comment type="subcellular location">
    <subcellularLocation>
        <location evidence="1">Cell outer membrane</location>
        <topology evidence="1">Multi-pass membrane protein</topology>
    </subcellularLocation>
</comment>
<dbReference type="GO" id="GO:0015288">
    <property type="term" value="F:porin activity"/>
    <property type="evidence" value="ECO:0007669"/>
    <property type="project" value="UniProtKB-KW"/>
</dbReference>
<name>A0A1I2G8H9_9GAMM</name>
<evidence type="ECO:0000256" key="15">
    <source>
        <dbReference type="SAM" id="SignalP"/>
    </source>
</evidence>
<evidence type="ECO:0000256" key="3">
    <source>
        <dbReference type="ARBA" id="ARBA00022448"/>
    </source>
</evidence>
<protein>
    <submittedName>
        <fullName evidence="18">Polysaccharide export outer membrane protein</fullName>
    </submittedName>
</protein>
<evidence type="ECO:0000256" key="2">
    <source>
        <dbReference type="ARBA" id="ARBA00009450"/>
    </source>
</evidence>
<evidence type="ECO:0000256" key="4">
    <source>
        <dbReference type="ARBA" id="ARBA00022452"/>
    </source>
</evidence>
<reference evidence="19" key="1">
    <citation type="submission" date="2016-10" db="EMBL/GenBank/DDBJ databases">
        <authorList>
            <person name="Varghese N."/>
            <person name="Submissions S."/>
        </authorList>
    </citation>
    <scope>NUCLEOTIDE SEQUENCE [LARGE SCALE GENOMIC DNA]</scope>
    <source>
        <strain evidence="19">UNC178MFTsu3.1</strain>
    </source>
</reference>
<organism evidence="18 19">
    <name type="scientific">Dyella marensis</name>
    <dbReference type="NCBI Taxonomy" id="500610"/>
    <lineage>
        <taxon>Bacteria</taxon>
        <taxon>Pseudomonadati</taxon>
        <taxon>Pseudomonadota</taxon>
        <taxon>Gammaproteobacteria</taxon>
        <taxon>Lysobacterales</taxon>
        <taxon>Rhodanobacteraceae</taxon>
        <taxon>Dyella</taxon>
    </lineage>
</organism>
<evidence type="ECO:0000256" key="13">
    <source>
        <dbReference type="ARBA" id="ARBA00023237"/>
    </source>
</evidence>
<feature type="domain" description="Polysaccharide export protein N-terminal" evidence="16">
    <location>
        <begin position="73"/>
        <end position="157"/>
    </location>
</feature>
<sequence>MNKRRALLLACAALTLHGCIWAPGQHMSATDFSRQGSIDAARYQLVPITPKLLAMDKASNPLATLPDELRSYQPEPYRIGIGDSLYITVWDHPELTSPAGSQQLPSANGRVVRADGTLFYPYIGVLKASGKTVEELRTEISHRLAKYVQDPQVDMSVISYGAQRITMRGAFVKTDPLPVTVTPVSLAQAIGTAQVNTDQADLSGLVLSRDGHDYHLDLDALTRNHQLADIWLKPGDQIFLPYGDRKEVYVVGEVQRPAAFPFKTSDMSLTQALGKAGGLNETTSKGNAVYVIRGVEDMEKSPATIYQLDAKSPAAFAMASQFSVHPGDVVFVGPAGVTRWNRFLSQLLPLSGIVTNAASAKNDLTN</sequence>
<evidence type="ECO:0000256" key="14">
    <source>
        <dbReference type="ARBA" id="ARBA00023288"/>
    </source>
</evidence>
<evidence type="ECO:0000313" key="18">
    <source>
        <dbReference type="EMBL" id="SFF13280.1"/>
    </source>
</evidence>
<evidence type="ECO:0000313" key="19">
    <source>
        <dbReference type="Proteomes" id="UP000199477"/>
    </source>
</evidence>
<evidence type="ECO:0000256" key="7">
    <source>
        <dbReference type="ARBA" id="ARBA00022729"/>
    </source>
</evidence>
<keyword evidence="13" id="KW-0998">Cell outer membrane</keyword>
<keyword evidence="7 15" id="KW-0732">Signal</keyword>
<dbReference type="PANTHER" id="PTHR33619">
    <property type="entry name" value="POLYSACCHARIDE EXPORT PROTEIN GFCE-RELATED"/>
    <property type="match status" value="1"/>
</dbReference>
<keyword evidence="4" id="KW-1134">Transmembrane beta strand</keyword>
<keyword evidence="5" id="KW-0762">Sugar transport</keyword>
<keyword evidence="6" id="KW-0812">Transmembrane</keyword>
<keyword evidence="11" id="KW-0472">Membrane</keyword>
<evidence type="ECO:0000256" key="9">
    <source>
        <dbReference type="ARBA" id="ARBA00023065"/>
    </source>
</evidence>